<dbReference type="OrthoDB" id="882812at2"/>
<sequence length="74" mass="9126">METKDVFLPMKSEYVPDYDENYDHYISDYSIGRYFIYITFAWSREQEAYQKLCSLSLRYHLEFTDKVLFIKDKK</sequence>
<evidence type="ECO:0000313" key="1">
    <source>
        <dbReference type="EMBL" id="EMD16889.1"/>
    </source>
</evidence>
<name>M2PMU4_9FIRM</name>
<reference evidence="1 2" key="1">
    <citation type="submission" date="2013-02" db="EMBL/GenBank/DDBJ databases">
        <title>The Genome Sequence of Lactobacillus catenaformis F0143.</title>
        <authorList>
            <consortium name="The Broad Institute Genome Sequencing Platform"/>
            <person name="Earl A."/>
            <person name="Ward D."/>
            <person name="Feldgarden M."/>
            <person name="Gevers D."/>
            <person name="Izard J."/>
            <person name="Blanton J.M."/>
            <person name="Mathney J."/>
            <person name="Dewhirst F.E."/>
            <person name="Young S.K."/>
            <person name="Zeng Q."/>
            <person name="Gargeya S."/>
            <person name="Fitzgerald M."/>
            <person name="Haas B."/>
            <person name="Abouelleil A."/>
            <person name="Alvarado L."/>
            <person name="Arachchi H.M."/>
            <person name="Berlin A."/>
            <person name="Chapman S.B."/>
            <person name="Gearin G."/>
            <person name="Goldberg J."/>
            <person name="Griggs A."/>
            <person name="Gujja S."/>
            <person name="Hansen M."/>
            <person name="Heiman D."/>
            <person name="Howarth C."/>
            <person name="Larimer J."/>
            <person name="Lui A."/>
            <person name="MacDonald P.J.P."/>
            <person name="McCowen C."/>
            <person name="Montmayeur A."/>
            <person name="Murphy C."/>
            <person name="Neiman D."/>
            <person name="Pearson M."/>
            <person name="Priest M."/>
            <person name="Roberts A."/>
            <person name="Saif S."/>
            <person name="Shea T."/>
            <person name="Sisk P."/>
            <person name="Stolte C."/>
            <person name="Sykes S."/>
            <person name="Wortman J."/>
            <person name="Nusbaum C."/>
            <person name="Birren B."/>
        </authorList>
    </citation>
    <scope>NUCLEOTIDE SEQUENCE [LARGE SCALE GENOMIC DNA]</scope>
    <source>
        <strain evidence="1 2">OT 569</strain>
    </source>
</reference>
<evidence type="ECO:0000313" key="2">
    <source>
        <dbReference type="Proteomes" id="UP000011758"/>
    </source>
</evidence>
<organism evidence="1 2">
    <name type="scientific">Eggerthia catenaformis OT 569 = DSM 20559</name>
    <dbReference type="NCBI Taxonomy" id="999415"/>
    <lineage>
        <taxon>Bacteria</taxon>
        <taxon>Bacillati</taxon>
        <taxon>Bacillota</taxon>
        <taxon>Erysipelotrichia</taxon>
        <taxon>Erysipelotrichales</taxon>
        <taxon>Coprobacillaceae</taxon>
        <taxon>Eggerthia</taxon>
    </lineage>
</organism>
<gene>
    <name evidence="1" type="ORF">HMPREF9943_00931</name>
</gene>
<comment type="caution">
    <text evidence="1">The sequence shown here is derived from an EMBL/GenBank/DDBJ whole genome shotgun (WGS) entry which is preliminary data.</text>
</comment>
<protein>
    <submittedName>
        <fullName evidence="1">Uncharacterized protein</fullName>
    </submittedName>
</protein>
<accession>M2PMU4</accession>
<dbReference type="AlphaFoldDB" id="M2PMU4"/>
<proteinExistence type="predicted"/>
<dbReference type="EMBL" id="AGEJ01000013">
    <property type="protein sequence ID" value="EMD16889.1"/>
    <property type="molecule type" value="Genomic_DNA"/>
</dbReference>
<keyword evidence="2" id="KW-1185">Reference proteome</keyword>
<dbReference type="BioCyc" id="ECAT999415-HMP:GTTI-954-MONOMER"/>
<dbReference type="Proteomes" id="UP000011758">
    <property type="component" value="Unassembled WGS sequence"/>
</dbReference>
<dbReference type="RefSeq" id="WP_004802530.1">
    <property type="nucleotide sequence ID" value="NZ_AUGJ01000012.1"/>
</dbReference>